<gene>
    <name evidence="2" type="ORF">EAY46_29285</name>
</gene>
<feature type="non-terminal residue" evidence="2">
    <location>
        <position position="132"/>
    </location>
</feature>
<dbReference type="EMBL" id="RDPI01001375">
    <property type="protein sequence ID" value="MBF4377071.1"/>
    <property type="molecule type" value="Genomic_DNA"/>
</dbReference>
<dbReference type="PANTHER" id="PTHR43223">
    <property type="entry name" value="ALKYL/ARYL-SULFATASE"/>
    <property type="match status" value="1"/>
</dbReference>
<dbReference type="RefSeq" id="WP_272872044.1">
    <property type="nucleotide sequence ID" value="NZ_RDPI01001375.1"/>
</dbReference>
<proteinExistence type="predicted"/>
<dbReference type="Proteomes" id="UP000726136">
    <property type="component" value="Unassembled WGS sequence"/>
</dbReference>
<name>A0ABR9ZF38_VIBAN</name>
<reference evidence="2 3" key="1">
    <citation type="journal article" date="2021" name="PeerJ">
        <title>Analysis of 44 Vibrio anguillarum genomes reveals high genetic diversity.</title>
        <authorList>
            <person name="Hansen M.J."/>
            <person name="Dalsgaard I."/>
        </authorList>
    </citation>
    <scope>NUCLEOTIDE SEQUENCE [LARGE SCALE GENOMIC DNA]</scope>
    <source>
        <strain evidence="2 3">040915-1/1B</strain>
    </source>
</reference>
<feature type="domain" description="Alkyl sulfatase dimerisation" evidence="1">
    <location>
        <begin position="94"/>
        <end position="132"/>
    </location>
</feature>
<dbReference type="InterPro" id="IPR052195">
    <property type="entry name" value="Bact_Alkyl/Aryl-Sulfatase"/>
</dbReference>
<dbReference type="InterPro" id="IPR038536">
    <property type="entry name" value="Alkyl/aryl-sulf_dimr_sf"/>
</dbReference>
<evidence type="ECO:0000313" key="3">
    <source>
        <dbReference type="Proteomes" id="UP000726136"/>
    </source>
</evidence>
<comment type="caution">
    <text evidence="2">The sequence shown here is derived from an EMBL/GenBank/DDBJ whole genome shotgun (WGS) entry which is preliminary data.</text>
</comment>
<evidence type="ECO:0000313" key="2">
    <source>
        <dbReference type="EMBL" id="MBF4377071.1"/>
    </source>
</evidence>
<feature type="non-terminal residue" evidence="2">
    <location>
        <position position="1"/>
    </location>
</feature>
<evidence type="ECO:0000259" key="1">
    <source>
        <dbReference type="Pfam" id="PF14863"/>
    </source>
</evidence>
<dbReference type="Gene3D" id="1.25.40.880">
    <property type="entry name" value="Alkyl sulfatase, dimerisation domain"/>
    <property type="match status" value="1"/>
</dbReference>
<protein>
    <submittedName>
        <fullName evidence="2">MBL fold metallo-hydrolase</fullName>
    </submittedName>
</protein>
<keyword evidence="3" id="KW-1185">Reference proteome</keyword>
<dbReference type="Pfam" id="PF14863">
    <property type="entry name" value="Alkyl_sulf_dimr"/>
    <property type="match status" value="1"/>
</dbReference>
<sequence>YFPKHRVLMASEVMTHTIHNISTLRGARTRDANAWAAYVDESLEMFTAKSDVMIGSHHWPTWGTNNITEQLEKTRDMYKFVHDQTLRLANQGYTPNEISASIALPESLDKAWYNRGYYGTVSHNARATYDFY</sequence>
<dbReference type="Gene3D" id="3.60.15.30">
    <property type="entry name" value="Metallo-beta-lactamase domain"/>
    <property type="match status" value="1"/>
</dbReference>
<dbReference type="InterPro" id="IPR036866">
    <property type="entry name" value="RibonucZ/Hydroxyglut_hydro"/>
</dbReference>
<dbReference type="SUPFAM" id="SSF56281">
    <property type="entry name" value="Metallo-hydrolase/oxidoreductase"/>
    <property type="match status" value="1"/>
</dbReference>
<organism evidence="2 3">
    <name type="scientific">Vibrio anguillarum</name>
    <name type="common">Listonella anguillarum</name>
    <dbReference type="NCBI Taxonomy" id="55601"/>
    <lineage>
        <taxon>Bacteria</taxon>
        <taxon>Pseudomonadati</taxon>
        <taxon>Pseudomonadota</taxon>
        <taxon>Gammaproteobacteria</taxon>
        <taxon>Vibrionales</taxon>
        <taxon>Vibrionaceae</taxon>
        <taxon>Vibrio</taxon>
    </lineage>
</organism>
<accession>A0ABR9ZF38</accession>
<dbReference type="InterPro" id="IPR029228">
    <property type="entry name" value="Alkyl_sulf_dimr"/>
</dbReference>